<proteinExistence type="predicted"/>
<evidence type="ECO:0000256" key="2">
    <source>
        <dbReference type="ARBA" id="ARBA00022475"/>
    </source>
</evidence>
<dbReference type="Gene3D" id="1.10.3730.20">
    <property type="match status" value="1"/>
</dbReference>
<evidence type="ECO:0000256" key="10">
    <source>
        <dbReference type="ARBA" id="ARBA00023136"/>
    </source>
</evidence>
<dbReference type="InterPro" id="IPR037185">
    <property type="entry name" value="EmrE-like"/>
</dbReference>
<evidence type="ECO:0000256" key="9">
    <source>
        <dbReference type="ARBA" id="ARBA00023098"/>
    </source>
</evidence>
<dbReference type="InterPro" id="IPR000390">
    <property type="entry name" value="Small_drug/metabolite_transptr"/>
</dbReference>
<comment type="subcellular location">
    <subcellularLocation>
        <location evidence="1">Cell membrane</location>
        <topology evidence="1">Multi-pass membrane protein</topology>
    </subcellularLocation>
</comment>
<keyword evidence="8 11" id="KW-1133">Transmembrane helix</keyword>
<evidence type="ECO:0000256" key="3">
    <source>
        <dbReference type="ARBA" id="ARBA00022516"/>
    </source>
</evidence>
<evidence type="ECO:0000256" key="7">
    <source>
        <dbReference type="ARBA" id="ARBA00022985"/>
    </source>
</evidence>
<evidence type="ECO:0000313" key="14">
    <source>
        <dbReference type="Proteomes" id="UP000697710"/>
    </source>
</evidence>
<name>A0A956RMS7_UNCEI</name>
<feature type="transmembrane region" description="Helical" evidence="11">
    <location>
        <begin position="74"/>
        <end position="94"/>
    </location>
</feature>
<evidence type="ECO:0000256" key="11">
    <source>
        <dbReference type="SAM" id="Phobius"/>
    </source>
</evidence>
<comment type="caution">
    <text evidence="13">The sequence shown here is derived from an EMBL/GenBank/DDBJ whole genome shotgun (WGS) entry which is preliminary data.</text>
</comment>
<sequence length="119" mass="12858">MSPLLLVIIAVCFSVTGELCLKSGMDQIGVLSFSNLFPTLGRVLSNTRIWTGFAAIGVGAVFWLAVLSRVNLSWAYPMLSLGYILVLLFSALILREPVSALRWIGALVVVAGVFLITRT</sequence>
<dbReference type="SUPFAM" id="SSF103481">
    <property type="entry name" value="Multidrug resistance efflux transporter EmrE"/>
    <property type="match status" value="1"/>
</dbReference>
<feature type="domain" description="EamA" evidence="12">
    <location>
        <begin position="51"/>
        <end position="117"/>
    </location>
</feature>
<keyword evidence="4" id="KW-0997">Cell inner membrane</keyword>
<evidence type="ECO:0000256" key="5">
    <source>
        <dbReference type="ARBA" id="ARBA00022556"/>
    </source>
</evidence>
<keyword evidence="6 11" id="KW-0812">Transmembrane</keyword>
<dbReference type="GO" id="GO:0009103">
    <property type="term" value="P:lipopolysaccharide biosynthetic process"/>
    <property type="evidence" value="ECO:0007669"/>
    <property type="project" value="UniProtKB-KW"/>
</dbReference>
<dbReference type="AlphaFoldDB" id="A0A956RMS7"/>
<keyword evidence="7" id="KW-0448">Lipopolysaccharide biosynthesis</keyword>
<evidence type="ECO:0000256" key="1">
    <source>
        <dbReference type="ARBA" id="ARBA00004651"/>
    </source>
</evidence>
<keyword evidence="5" id="KW-0441">Lipid A biosynthesis</keyword>
<organism evidence="13 14">
    <name type="scientific">Eiseniibacteriota bacterium</name>
    <dbReference type="NCBI Taxonomy" id="2212470"/>
    <lineage>
        <taxon>Bacteria</taxon>
        <taxon>Candidatus Eiseniibacteriota</taxon>
    </lineage>
</organism>
<dbReference type="Pfam" id="PF00892">
    <property type="entry name" value="EamA"/>
    <property type="match status" value="1"/>
</dbReference>
<dbReference type="PANTHER" id="PTHR30561">
    <property type="entry name" value="SMR FAMILY PROTON-DEPENDENT DRUG EFFLUX TRANSPORTER SUGE"/>
    <property type="match status" value="1"/>
</dbReference>
<keyword evidence="2" id="KW-1003">Cell membrane</keyword>
<keyword evidence="10 11" id="KW-0472">Membrane</keyword>
<feature type="transmembrane region" description="Helical" evidence="11">
    <location>
        <begin position="49"/>
        <end position="67"/>
    </location>
</feature>
<dbReference type="EMBL" id="JAGQHR010000023">
    <property type="protein sequence ID" value="MCA9726358.1"/>
    <property type="molecule type" value="Genomic_DNA"/>
</dbReference>
<evidence type="ECO:0000256" key="4">
    <source>
        <dbReference type="ARBA" id="ARBA00022519"/>
    </source>
</evidence>
<evidence type="ECO:0000313" key="13">
    <source>
        <dbReference type="EMBL" id="MCA9726358.1"/>
    </source>
</evidence>
<dbReference type="GO" id="GO:0005886">
    <property type="term" value="C:plasma membrane"/>
    <property type="evidence" value="ECO:0007669"/>
    <property type="project" value="UniProtKB-SubCell"/>
</dbReference>
<dbReference type="PANTHER" id="PTHR30561:SF9">
    <property type="entry name" value="4-AMINO-4-DEOXY-L-ARABINOSE-PHOSPHOUNDECAPRENOL FLIPPASE SUBUNIT ARNF-RELATED"/>
    <property type="match status" value="1"/>
</dbReference>
<dbReference type="InterPro" id="IPR000620">
    <property type="entry name" value="EamA_dom"/>
</dbReference>
<dbReference type="Proteomes" id="UP000697710">
    <property type="component" value="Unassembled WGS sequence"/>
</dbReference>
<protein>
    <submittedName>
        <fullName evidence="13">EamA family transporter</fullName>
    </submittedName>
</protein>
<keyword evidence="9" id="KW-0443">Lipid metabolism</keyword>
<gene>
    <name evidence="13" type="ORF">KC729_01665</name>
</gene>
<reference evidence="13" key="2">
    <citation type="journal article" date="2021" name="Microbiome">
        <title>Successional dynamics and alternative stable states in a saline activated sludge microbial community over 9 years.</title>
        <authorList>
            <person name="Wang Y."/>
            <person name="Ye J."/>
            <person name="Ju F."/>
            <person name="Liu L."/>
            <person name="Boyd J.A."/>
            <person name="Deng Y."/>
            <person name="Parks D.H."/>
            <person name="Jiang X."/>
            <person name="Yin X."/>
            <person name="Woodcroft B.J."/>
            <person name="Tyson G.W."/>
            <person name="Hugenholtz P."/>
            <person name="Polz M.F."/>
            <person name="Zhang T."/>
        </authorList>
    </citation>
    <scope>NUCLEOTIDE SEQUENCE</scope>
    <source>
        <strain evidence="13">HKST-UBA01</strain>
    </source>
</reference>
<feature type="transmembrane region" description="Helical" evidence="11">
    <location>
        <begin position="100"/>
        <end position="117"/>
    </location>
</feature>
<keyword evidence="3" id="KW-0444">Lipid biosynthesis</keyword>
<accession>A0A956RMS7</accession>
<evidence type="ECO:0000259" key="12">
    <source>
        <dbReference type="Pfam" id="PF00892"/>
    </source>
</evidence>
<reference evidence="13" key="1">
    <citation type="submission" date="2020-04" db="EMBL/GenBank/DDBJ databases">
        <authorList>
            <person name="Zhang T."/>
        </authorList>
    </citation>
    <scope>NUCLEOTIDE SEQUENCE</scope>
    <source>
        <strain evidence="13">HKST-UBA01</strain>
    </source>
</reference>
<evidence type="ECO:0000256" key="6">
    <source>
        <dbReference type="ARBA" id="ARBA00022692"/>
    </source>
</evidence>
<evidence type="ECO:0000256" key="8">
    <source>
        <dbReference type="ARBA" id="ARBA00022989"/>
    </source>
</evidence>
<dbReference type="GO" id="GO:0022857">
    <property type="term" value="F:transmembrane transporter activity"/>
    <property type="evidence" value="ECO:0007669"/>
    <property type="project" value="InterPro"/>
</dbReference>